<gene>
    <name evidence="1" type="ORF">DPMN_017198</name>
</gene>
<name>A0A9D4NAY9_DREPO</name>
<organism evidence="1 2">
    <name type="scientific">Dreissena polymorpha</name>
    <name type="common">Zebra mussel</name>
    <name type="synonym">Mytilus polymorpha</name>
    <dbReference type="NCBI Taxonomy" id="45954"/>
    <lineage>
        <taxon>Eukaryota</taxon>
        <taxon>Metazoa</taxon>
        <taxon>Spiralia</taxon>
        <taxon>Lophotrochozoa</taxon>
        <taxon>Mollusca</taxon>
        <taxon>Bivalvia</taxon>
        <taxon>Autobranchia</taxon>
        <taxon>Heteroconchia</taxon>
        <taxon>Euheterodonta</taxon>
        <taxon>Imparidentia</taxon>
        <taxon>Neoheterodontei</taxon>
        <taxon>Myida</taxon>
        <taxon>Dreissenoidea</taxon>
        <taxon>Dreissenidae</taxon>
        <taxon>Dreissena</taxon>
    </lineage>
</organism>
<sequence>MVRQRDIMREMGSSFISGRQRDLMRDQARNPVRVFQEGNQHQHARPGAMALSPEPEYSHFGVHLNV</sequence>
<evidence type="ECO:0000313" key="2">
    <source>
        <dbReference type="Proteomes" id="UP000828390"/>
    </source>
</evidence>
<evidence type="ECO:0000313" key="1">
    <source>
        <dbReference type="EMBL" id="KAH3893058.1"/>
    </source>
</evidence>
<dbReference type="EMBL" id="JAIWYP010000001">
    <property type="protein sequence ID" value="KAH3893058.1"/>
    <property type="molecule type" value="Genomic_DNA"/>
</dbReference>
<reference evidence="1" key="1">
    <citation type="journal article" date="2019" name="bioRxiv">
        <title>The Genome of the Zebra Mussel, Dreissena polymorpha: A Resource for Invasive Species Research.</title>
        <authorList>
            <person name="McCartney M.A."/>
            <person name="Auch B."/>
            <person name="Kono T."/>
            <person name="Mallez S."/>
            <person name="Zhang Y."/>
            <person name="Obille A."/>
            <person name="Becker A."/>
            <person name="Abrahante J.E."/>
            <person name="Garbe J."/>
            <person name="Badalamenti J.P."/>
            <person name="Herman A."/>
            <person name="Mangelson H."/>
            <person name="Liachko I."/>
            <person name="Sullivan S."/>
            <person name="Sone E.D."/>
            <person name="Koren S."/>
            <person name="Silverstein K.A.T."/>
            <person name="Beckman K.B."/>
            <person name="Gohl D.M."/>
        </authorList>
    </citation>
    <scope>NUCLEOTIDE SEQUENCE</scope>
    <source>
        <strain evidence="1">Duluth1</strain>
        <tissue evidence="1">Whole animal</tissue>
    </source>
</reference>
<comment type="caution">
    <text evidence="1">The sequence shown here is derived from an EMBL/GenBank/DDBJ whole genome shotgun (WGS) entry which is preliminary data.</text>
</comment>
<keyword evidence="2" id="KW-1185">Reference proteome</keyword>
<protein>
    <submittedName>
        <fullName evidence="1">Uncharacterized protein</fullName>
    </submittedName>
</protein>
<proteinExistence type="predicted"/>
<accession>A0A9D4NAY9</accession>
<reference evidence="1" key="2">
    <citation type="submission" date="2020-11" db="EMBL/GenBank/DDBJ databases">
        <authorList>
            <person name="McCartney M.A."/>
            <person name="Auch B."/>
            <person name="Kono T."/>
            <person name="Mallez S."/>
            <person name="Becker A."/>
            <person name="Gohl D.M."/>
            <person name="Silverstein K.A.T."/>
            <person name="Koren S."/>
            <person name="Bechman K.B."/>
            <person name="Herman A."/>
            <person name="Abrahante J.E."/>
            <person name="Garbe J."/>
        </authorList>
    </citation>
    <scope>NUCLEOTIDE SEQUENCE</scope>
    <source>
        <strain evidence="1">Duluth1</strain>
        <tissue evidence="1">Whole animal</tissue>
    </source>
</reference>
<dbReference type="Proteomes" id="UP000828390">
    <property type="component" value="Unassembled WGS sequence"/>
</dbReference>
<dbReference type="AlphaFoldDB" id="A0A9D4NAY9"/>